<evidence type="ECO:0000313" key="2">
    <source>
        <dbReference type="Proteomes" id="UP001141552"/>
    </source>
</evidence>
<dbReference type="PANTHER" id="PTHR36795:SF3">
    <property type="match status" value="1"/>
</dbReference>
<organism evidence="1 2">
    <name type="scientific">Turnera subulata</name>
    <dbReference type="NCBI Taxonomy" id="218843"/>
    <lineage>
        <taxon>Eukaryota</taxon>
        <taxon>Viridiplantae</taxon>
        <taxon>Streptophyta</taxon>
        <taxon>Embryophyta</taxon>
        <taxon>Tracheophyta</taxon>
        <taxon>Spermatophyta</taxon>
        <taxon>Magnoliopsida</taxon>
        <taxon>eudicotyledons</taxon>
        <taxon>Gunneridae</taxon>
        <taxon>Pentapetalae</taxon>
        <taxon>rosids</taxon>
        <taxon>fabids</taxon>
        <taxon>Malpighiales</taxon>
        <taxon>Passifloraceae</taxon>
        <taxon>Turnera</taxon>
    </lineage>
</organism>
<dbReference type="OrthoDB" id="1932414at2759"/>
<keyword evidence="2" id="KW-1185">Reference proteome</keyword>
<dbReference type="EMBL" id="JAKUCV010001325">
    <property type="protein sequence ID" value="KAJ4846849.1"/>
    <property type="molecule type" value="Genomic_DNA"/>
</dbReference>
<dbReference type="AlphaFoldDB" id="A0A9Q0GDX4"/>
<comment type="caution">
    <text evidence="1">The sequence shown here is derived from an EMBL/GenBank/DDBJ whole genome shotgun (WGS) entry which is preliminary data.</text>
</comment>
<evidence type="ECO:0000313" key="1">
    <source>
        <dbReference type="EMBL" id="KAJ4846849.1"/>
    </source>
</evidence>
<accession>A0A9Q0GDX4</accession>
<name>A0A9Q0GDX4_9ROSI</name>
<gene>
    <name evidence="1" type="ORF">Tsubulata_030520</name>
</gene>
<reference evidence="1" key="1">
    <citation type="submission" date="2022-02" db="EMBL/GenBank/DDBJ databases">
        <authorList>
            <person name="Henning P.M."/>
            <person name="McCubbin A.G."/>
            <person name="Shore J.S."/>
        </authorList>
    </citation>
    <scope>NUCLEOTIDE SEQUENCE</scope>
    <source>
        <strain evidence="1">F60SS</strain>
        <tissue evidence="1">Leaves</tissue>
    </source>
</reference>
<reference evidence="1" key="2">
    <citation type="journal article" date="2023" name="Plants (Basel)">
        <title>Annotation of the Turnera subulata (Passifloraceae) Draft Genome Reveals the S-Locus Evolved after the Divergence of Turneroideae from Passifloroideae in a Stepwise Manner.</title>
        <authorList>
            <person name="Henning P.M."/>
            <person name="Roalson E.H."/>
            <person name="Mir W."/>
            <person name="McCubbin A.G."/>
            <person name="Shore J.S."/>
        </authorList>
    </citation>
    <scope>NUCLEOTIDE SEQUENCE</scope>
    <source>
        <strain evidence="1">F60SS</strain>
    </source>
</reference>
<sequence>MASVTRLPYHRLTYEGWSNEIADDERAFSRIRNFSWSRKFSIRRRLRLRLRIPGLRRFFIRKRRRLVAKVKVSWCKTWKRLKNGQTYMNDLLGGNFLVLQVSSAPFSCENPFKVNGMGGIPPRYPPAKIG</sequence>
<proteinExistence type="predicted"/>
<protein>
    <submittedName>
        <fullName evidence="1">Uncharacterized protein</fullName>
    </submittedName>
</protein>
<dbReference type="Proteomes" id="UP001141552">
    <property type="component" value="Unassembled WGS sequence"/>
</dbReference>
<dbReference type="PANTHER" id="PTHR36795">
    <property type="entry name" value="OS01G0938400 PROTEIN"/>
    <property type="match status" value="1"/>
</dbReference>